<dbReference type="EMBL" id="SRRO01000001">
    <property type="protein sequence ID" value="TGN66040.1"/>
    <property type="molecule type" value="Genomic_DNA"/>
</dbReference>
<protein>
    <submittedName>
        <fullName evidence="3">NAD(P)/FAD-dependent oxidoreductase</fullName>
    </submittedName>
</protein>
<dbReference type="OrthoDB" id="9795712at2"/>
<organism evidence="3 4">
    <name type="scientific">Nocardioides eburneiflavus</name>
    <dbReference type="NCBI Taxonomy" id="2518372"/>
    <lineage>
        <taxon>Bacteria</taxon>
        <taxon>Bacillati</taxon>
        <taxon>Actinomycetota</taxon>
        <taxon>Actinomycetes</taxon>
        <taxon>Propionibacteriales</taxon>
        <taxon>Nocardioidaceae</taxon>
        <taxon>Nocardioides</taxon>
    </lineage>
</organism>
<evidence type="ECO:0000259" key="2">
    <source>
        <dbReference type="Pfam" id="PF01494"/>
    </source>
</evidence>
<dbReference type="PRINTS" id="PR00420">
    <property type="entry name" value="RNGMNOXGNASE"/>
</dbReference>
<dbReference type="InterPro" id="IPR050407">
    <property type="entry name" value="Geranylgeranyl_reductase"/>
</dbReference>
<feature type="region of interest" description="Disordered" evidence="1">
    <location>
        <begin position="404"/>
        <end position="423"/>
    </location>
</feature>
<comment type="caution">
    <text evidence="3">The sequence shown here is derived from an EMBL/GenBank/DDBJ whole genome shotgun (WGS) entry which is preliminary data.</text>
</comment>
<dbReference type="Proteomes" id="UP000297496">
    <property type="component" value="Unassembled WGS sequence"/>
</dbReference>
<gene>
    <name evidence="3" type="ORF">EXE59_20355</name>
</gene>
<dbReference type="InterPro" id="IPR036188">
    <property type="entry name" value="FAD/NAD-bd_sf"/>
</dbReference>
<dbReference type="PANTHER" id="PTHR42685">
    <property type="entry name" value="GERANYLGERANYL DIPHOSPHATE REDUCTASE"/>
    <property type="match status" value="1"/>
</dbReference>
<evidence type="ECO:0000313" key="3">
    <source>
        <dbReference type="EMBL" id="TGN66040.1"/>
    </source>
</evidence>
<dbReference type="NCBIfam" id="TIGR02032">
    <property type="entry name" value="GG-red-SF"/>
    <property type="match status" value="1"/>
</dbReference>
<evidence type="ECO:0000256" key="1">
    <source>
        <dbReference type="SAM" id="MobiDB-lite"/>
    </source>
</evidence>
<keyword evidence="4" id="KW-1185">Reference proteome</keyword>
<dbReference type="Gene3D" id="3.50.50.60">
    <property type="entry name" value="FAD/NAD(P)-binding domain"/>
    <property type="match status" value="1"/>
</dbReference>
<dbReference type="RefSeq" id="WP_135840526.1">
    <property type="nucleotide sequence ID" value="NZ_SRRO01000001.1"/>
</dbReference>
<dbReference type="Pfam" id="PF01494">
    <property type="entry name" value="FAD_binding_3"/>
    <property type="match status" value="1"/>
</dbReference>
<dbReference type="InterPro" id="IPR002938">
    <property type="entry name" value="FAD-bd"/>
</dbReference>
<dbReference type="GO" id="GO:0071949">
    <property type="term" value="F:FAD binding"/>
    <property type="evidence" value="ECO:0007669"/>
    <property type="project" value="InterPro"/>
</dbReference>
<evidence type="ECO:0000313" key="4">
    <source>
        <dbReference type="Proteomes" id="UP000297496"/>
    </source>
</evidence>
<dbReference type="SUPFAM" id="SSF51905">
    <property type="entry name" value="FAD/NAD(P)-binding domain"/>
    <property type="match status" value="1"/>
</dbReference>
<feature type="domain" description="FAD-binding" evidence="2">
    <location>
        <begin position="25"/>
        <end position="190"/>
    </location>
</feature>
<reference evidence="3 4" key="1">
    <citation type="submission" date="2019-04" db="EMBL/GenBank/DDBJ databases">
        <title>Three New Species of Nocardioides, Nocardioides euryhalodurans sp. nov., Nocardioides seonyuensis sp. nov. and Nocardioides eburneoflavus sp. nov. Isolated from Soil.</title>
        <authorList>
            <person name="Roh S.G."/>
            <person name="Lee C."/>
            <person name="Kim M.-K."/>
            <person name="Kim S.B."/>
        </authorList>
    </citation>
    <scope>NUCLEOTIDE SEQUENCE [LARGE SCALE GENOMIC DNA]</scope>
    <source>
        <strain evidence="3 4">MMS17-SY213</strain>
    </source>
</reference>
<dbReference type="InterPro" id="IPR011777">
    <property type="entry name" value="Geranylgeranyl_Rdtase_fam"/>
</dbReference>
<proteinExistence type="predicted"/>
<dbReference type="GO" id="GO:0016628">
    <property type="term" value="F:oxidoreductase activity, acting on the CH-CH group of donors, NAD or NADP as acceptor"/>
    <property type="evidence" value="ECO:0007669"/>
    <property type="project" value="InterPro"/>
</dbReference>
<sequence>MSRRTLEHQGLEHGHLEHGDLEHWDVVVVGAGPAGSAAALGALAEDPGLRVLLLDRSDFPRDKSCGDGIAPHVLDALAPVGAADVVDGWTPLRDLELSHGEVTVSGPMRREVHVVPRAVLDARLVQRAVAAGAVLRTHRVSSLANLHAPRAPGVPVVSGAVSADVLVGADGAHSLVRTALLGRRREPRAIAIRGYAPTTPELAGRQVIRYGTRRQPSYAWAFDRGDGLANVGYGELLPGERGTAGTPSRRLLLDQLEELVPGAARTGSDWRGHHLPLSTWHWDQPDGPVLLAGDAAGLVNPMTGEGIYYAVATGIAAGRTAARAVAAGRPGDAGARHRRVVRDLLGTHLRHTWAAARLSRSPRIVDAGIRAAGRDRHAFDALVELGLGDGRIDARLAGGLLRNLARPHHPDHAPDTQTPTRGG</sequence>
<dbReference type="AlphaFoldDB" id="A0A4Z1CLJ1"/>
<name>A0A4Z1CLJ1_9ACTN</name>
<dbReference type="PANTHER" id="PTHR42685:SF22">
    <property type="entry name" value="CONDITIONED MEDIUM FACTOR RECEPTOR 1"/>
    <property type="match status" value="1"/>
</dbReference>
<accession>A0A4Z1CLJ1</accession>